<organism evidence="4 5">
    <name type="scientific">Vibrio algivorus</name>
    <dbReference type="NCBI Taxonomy" id="1667024"/>
    <lineage>
        <taxon>Bacteria</taxon>
        <taxon>Pseudomonadati</taxon>
        <taxon>Pseudomonadota</taxon>
        <taxon>Gammaproteobacteria</taxon>
        <taxon>Vibrionales</taxon>
        <taxon>Vibrionaceae</taxon>
        <taxon>Vibrio</taxon>
    </lineage>
</organism>
<protein>
    <recommendedName>
        <fullName evidence="6">GlyGly-CTERM sorting domain-containing protein</fullName>
    </recommendedName>
</protein>
<dbReference type="RefSeq" id="WP_089123691.1">
    <property type="nucleotide sequence ID" value="NZ_BSPV01000008.1"/>
</dbReference>
<dbReference type="InterPro" id="IPR008979">
    <property type="entry name" value="Galactose-bd-like_sf"/>
</dbReference>
<dbReference type="Gene3D" id="2.60.120.430">
    <property type="entry name" value="Galactose-binding lectin"/>
    <property type="match status" value="1"/>
</dbReference>
<reference evidence="5" key="1">
    <citation type="journal article" date="2019" name="Int. J. Syst. Evol. Microbiol.">
        <title>The Global Catalogue of Microorganisms (GCM) 10K type strain sequencing project: providing services to taxonomists for standard genome sequencing and annotation.</title>
        <authorList>
            <consortium name="The Broad Institute Genomics Platform"/>
            <consortium name="The Broad Institute Genome Sequencing Center for Infectious Disease"/>
            <person name="Wu L."/>
            <person name="Ma J."/>
        </authorList>
    </citation>
    <scope>NUCLEOTIDE SEQUENCE [LARGE SCALE GENOMIC DNA]</scope>
    <source>
        <strain evidence="5">NBRC 111146</strain>
    </source>
</reference>
<name>A0ABQ6ERH1_9VIBR</name>
<evidence type="ECO:0008006" key="6">
    <source>
        <dbReference type="Google" id="ProtNLM"/>
    </source>
</evidence>
<evidence type="ECO:0000313" key="4">
    <source>
        <dbReference type="EMBL" id="GLT15331.1"/>
    </source>
</evidence>
<evidence type="ECO:0000256" key="1">
    <source>
        <dbReference type="SAM" id="MobiDB-lite"/>
    </source>
</evidence>
<dbReference type="InterPro" id="IPR020008">
    <property type="entry name" value="GlyGly_CTERM"/>
</dbReference>
<evidence type="ECO:0000256" key="3">
    <source>
        <dbReference type="SAM" id="SignalP"/>
    </source>
</evidence>
<dbReference type="Proteomes" id="UP001157156">
    <property type="component" value="Unassembled WGS sequence"/>
</dbReference>
<keyword evidence="3" id="KW-0732">Signal</keyword>
<feature type="signal peptide" evidence="3">
    <location>
        <begin position="1"/>
        <end position="21"/>
    </location>
</feature>
<keyword evidence="2" id="KW-1133">Transmembrane helix</keyword>
<keyword evidence="5" id="KW-1185">Reference proteome</keyword>
<evidence type="ECO:0000313" key="5">
    <source>
        <dbReference type="Proteomes" id="UP001157156"/>
    </source>
</evidence>
<dbReference type="NCBIfam" id="TIGR03501">
    <property type="entry name" value="GlyGly_CTERM"/>
    <property type="match status" value="1"/>
</dbReference>
<comment type="caution">
    <text evidence="4">The sequence shown here is derived from an EMBL/GenBank/DDBJ whole genome shotgun (WGS) entry which is preliminary data.</text>
</comment>
<accession>A0ABQ6ERH1</accession>
<evidence type="ECO:0000256" key="2">
    <source>
        <dbReference type="SAM" id="Phobius"/>
    </source>
</evidence>
<feature type="compositionally biased region" description="Acidic residues" evidence="1">
    <location>
        <begin position="188"/>
        <end position="209"/>
    </location>
</feature>
<proteinExistence type="predicted"/>
<dbReference type="EMBL" id="BSPV01000008">
    <property type="protein sequence ID" value="GLT15331.1"/>
    <property type="molecule type" value="Genomic_DNA"/>
</dbReference>
<sequence length="246" mass="25832">MKKQTLSFAIGLSIISGQALAQSPFESFEVFSAGDVVDSTSNISNIISLDQCTNGEKSLKVNYDSTNQWNPMKLTLSSPIDASQVTHISFDAINTSSETAELLIKLIDSNDNDAWHWMTINANTTDVYSIDLSYVDGNNTGSIDLSDISVIDFGNAGTVNDVEVFIDNLRLSDGSSTVGSGCNLGDTGDTDSGDTDAGDTDAGDTDAGDTDAGGTFESNLRTGGGSLGGIGLLMLTIMGLLRRKNK</sequence>
<gene>
    <name evidence="4" type="ORF">GCM10007931_23060</name>
</gene>
<keyword evidence="2" id="KW-0472">Membrane</keyword>
<feature type="region of interest" description="Disordered" evidence="1">
    <location>
        <begin position="180"/>
        <end position="220"/>
    </location>
</feature>
<dbReference type="SUPFAM" id="SSF49785">
    <property type="entry name" value="Galactose-binding domain-like"/>
    <property type="match status" value="1"/>
</dbReference>
<keyword evidence="2" id="KW-0812">Transmembrane</keyword>
<feature type="chain" id="PRO_5045512753" description="GlyGly-CTERM sorting domain-containing protein" evidence="3">
    <location>
        <begin position="22"/>
        <end position="246"/>
    </location>
</feature>
<feature type="transmembrane region" description="Helical" evidence="2">
    <location>
        <begin position="223"/>
        <end position="241"/>
    </location>
</feature>